<comment type="caution">
    <text evidence="1">The sequence shown here is derived from an EMBL/GenBank/DDBJ whole genome shotgun (WGS) entry which is preliminary data.</text>
</comment>
<sequence>MSEPTKEIETTVFITVKGGLVQEIQSTKQGLDVFIIDLDRTDSLVPYVYKINTSLISILPAIQIDDNK</sequence>
<gene>
    <name evidence="1" type="ORF">LCGC14_1782130</name>
</gene>
<accession>A0A0F9JUN4</accession>
<dbReference type="AlphaFoldDB" id="A0A0F9JUN4"/>
<proteinExistence type="predicted"/>
<evidence type="ECO:0000313" key="1">
    <source>
        <dbReference type="EMBL" id="KKM02673.1"/>
    </source>
</evidence>
<reference evidence="1" key="1">
    <citation type="journal article" date="2015" name="Nature">
        <title>Complex archaea that bridge the gap between prokaryotes and eukaryotes.</title>
        <authorList>
            <person name="Spang A."/>
            <person name="Saw J.H."/>
            <person name="Jorgensen S.L."/>
            <person name="Zaremba-Niedzwiedzka K."/>
            <person name="Martijn J."/>
            <person name="Lind A.E."/>
            <person name="van Eijk R."/>
            <person name="Schleper C."/>
            <person name="Guy L."/>
            <person name="Ettema T.J."/>
        </authorList>
    </citation>
    <scope>NUCLEOTIDE SEQUENCE</scope>
</reference>
<dbReference type="EMBL" id="LAZR01016868">
    <property type="protein sequence ID" value="KKM02673.1"/>
    <property type="molecule type" value="Genomic_DNA"/>
</dbReference>
<name>A0A0F9JUN4_9ZZZZ</name>
<organism evidence="1">
    <name type="scientific">marine sediment metagenome</name>
    <dbReference type="NCBI Taxonomy" id="412755"/>
    <lineage>
        <taxon>unclassified sequences</taxon>
        <taxon>metagenomes</taxon>
        <taxon>ecological metagenomes</taxon>
    </lineage>
</organism>
<protein>
    <submittedName>
        <fullName evidence="1">Uncharacterized protein</fullName>
    </submittedName>
</protein>